<dbReference type="InParanoid" id="K5XE66"/>
<dbReference type="Pfam" id="PF08755">
    <property type="entry name" value="YccV-like"/>
    <property type="match status" value="1"/>
</dbReference>
<dbReference type="KEGG" id="pco:PHACADRAFT_82095"/>
<dbReference type="SUPFAM" id="SSF141255">
    <property type="entry name" value="YccV-like"/>
    <property type="match status" value="1"/>
</dbReference>
<dbReference type="Gene3D" id="2.30.30.390">
    <property type="entry name" value="Hemimethylated DNA-binding domain"/>
    <property type="match status" value="1"/>
</dbReference>
<accession>K5XE66</accession>
<dbReference type="PANTHER" id="PTHR48439:SF1">
    <property type="entry name" value="HEMIMETHYLATED DNA-BINDING DOMAIN-CONTAINING PROTEIN"/>
    <property type="match status" value="1"/>
</dbReference>
<dbReference type="GO" id="GO:0003677">
    <property type="term" value="F:DNA binding"/>
    <property type="evidence" value="ECO:0007669"/>
    <property type="project" value="InterPro"/>
</dbReference>
<dbReference type="EMBL" id="JH930468">
    <property type="protein sequence ID" value="EKM61317.1"/>
    <property type="molecule type" value="Genomic_DNA"/>
</dbReference>
<protein>
    <recommendedName>
        <fullName evidence="1">Hemimethylated DNA-binding domain-containing protein</fullName>
    </recommendedName>
</protein>
<dbReference type="STRING" id="650164.K5XE66"/>
<dbReference type="InterPro" id="IPR036623">
    <property type="entry name" value="Hemimethylated_DNA-bd_sf"/>
</dbReference>
<gene>
    <name evidence="2" type="ORF">PHACADRAFT_82095</name>
</gene>
<evidence type="ECO:0000313" key="2">
    <source>
        <dbReference type="EMBL" id="EKM61317.1"/>
    </source>
</evidence>
<keyword evidence="3" id="KW-1185">Reference proteome</keyword>
<dbReference type="PANTHER" id="PTHR48439">
    <property type="entry name" value="HEMIMETHYLATED DNA-BINDING DOMAIN-CONTAINING PROTEIN"/>
    <property type="match status" value="1"/>
</dbReference>
<dbReference type="AlphaFoldDB" id="K5XE66"/>
<dbReference type="RefSeq" id="XP_007390741.1">
    <property type="nucleotide sequence ID" value="XM_007390679.1"/>
</dbReference>
<reference evidence="2 3" key="1">
    <citation type="journal article" date="2012" name="BMC Genomics">
        <title>Comparative genomics of the white-rot fungi, Phanerochaete carnosa and P. chrysosporium, to elucidate the genetic basis of the distinct wood types they colonize.</title>
        <authorList>
            <person name="Suzuki H."/>
            <person name="MacDonald J."/>
            <person name="Syed K."/>
            <person name="Salamov A."/>
            <person name="Hori C."/>
            <person name="Aerts A."/>
            <person name="Henrissat B."/>
            <person name="Wiebenga A."/>
            <person name="vanKuyk P.A."/>
            <person name="Barry K."/>
            <person name="Lindquist E."/>
            <person name="LaButti K."/>
            <person name="Lapidus A."/>
            <person name="Lucas S."/>
            <person name="Coutinho P."/>
            <person name="Gong Y."/>
            <person name="Samejima M."/>
            <person name="Mahadevan R."/>
            <person name="Abou-Zaid M."/>
            <person name="de Vries R.P."/>
            <person name="Igarashi K."/>
            <person name="Yadav J.S."/>
            <person name="Grigoriev I.V."/>
            <person name="Master E.R."/>
        </authorList>
    </citation>
    <scope>NUCLEOTIDE SEQUENCE [LARGE SCALE GENOMIC DNA]</scope>
    <source>
        <strain evidence="2 3">HHB-10118-sp</strain>
    </source>
</reference>
<dbReference type="GeneID" id="18920341"/>
<dbReference type="Proteomes" id="UP000008370">
    <property type="component" value="Unassembled WGS sequence"/>
</dbReference>
<dbReference type="HOGENOM" id="CLU_020266_1_0_1"/>
<feature type="domain" description="Hemimethylated DNA-binding" evidence="1">
    <location>
        <begin position="455"/>
        <end position="550"/>
    </location>
</feature>
<dbReference type="NCBIfam" id="TIGR02097">
    <property type="entry name" value="yccV"/>
    <property type="match status" value="1"/>
</dbReference>
<evidence type="ECO:0000313" key="3">
    <source>
        <dbReference type="Proteomes" id="UP000008370"/>
    </source>
</evidence>
<proteinExistence type="predicted"/>
<dbReference type="OrthoDB" id="28868at2759"/>
<evidence type="ECO:0000259" key="1">
    <source>
        <dbReference type="SMART" id="SM00992"/>
    </source>
</evidence>
<dbReference type="InterPro" id="IPR053189">
    <property type="entry name" value="Clp_protease_adapter_ClpF"/>
</dbReference>
<dbReference type="InterPro" id="IPR011722">
    <property type="entry name" value="Hemimethylated_DNA-bd_dom"/>
</dbReference>
<sequence length="598" mass="68122">ILSEIPASKEDPSEQTLLYCLRANSVLRAAALAPQVWKTPYLVRYTHSDEDRERQRRTDVSCDWRALYLWRRRLDREALSLLDRIRGERVGRHDVARRIAKEYGFDVWDFFREESCLPLPTWCYDQPPQDVVQSPPNALPRRYWAQVMLGVIARNSAIGLWSKVALPNQQDVTFEEALAGLSAFFDVSAKEASRRLLELICDKCIENLVDKGVPLDPNEQDYDFWTIIEEIREAIHNQGFSIATNADFYRVMNQFPHFFLRPEGRSSIPMSLVYVFVAVARRLGIQASSTNFPGVVQAHIQPPNGERAKLLDMRGNEPPLEFPNSRHHHFWPVMLQSQDECSRPAPPALMLTRACNNIQMFMQQEIVTGAPQSAEIHDSAFYAGSSWIMIEGEAGHIIPSPPDSKPLDFGAVLLDTLCPLLPPVTRPAISAHYERIIEDDEARARSVKLRSNFPALKFFVGLPFMHRRYDYLGVIYGWDPTCMASEEWIEQMQVNRLSQGRNQPFYHVIPSEGQSKYVAQENIIPLVPLVMNKLNELFQRNSLANRYFVDVERGTSKYSTRLLPSTELKDAFPEDDAFGASFIGAAGASQVLPSHDLA</sequence>
<name>K5XE66_PHACS</name>
<feature type="non-terminal residue" evidence="2">
    <location>
        <position position="598"/>
    </location>
</feature>
<dbReference type="SMART" id="SM00992">
    <property type="entry name" value="YccV-like"/>
    <property type="match status" value="1"/>
</dbReference>
<organism evidence="2 3">
    <name type="scientific">Phanerochaete carnosa (strain HHB-10118-sp)</name>
    <name type="common">White-rot fungus</name>
    <name type="synonym">Peniophora carnosa</name>
    <dbReference type="NCBI Taxonomy" id="650164"/>
    <lineage>
        <taxon>Eukaryota</taxon>
        <taxon>Fungi</taxon>
        <taxon>Dikarya</taxon>
        <taxon>Basidiomycota</taxon>
        <taxon>Agaricomycotina</taxon>
        <taxon>Agaricomycetes</taxon>
        <taxon>Polyporales</taxon>
        <taxon>Phanerochaetaceae</taxon>
        <taxon>Phanerochaete</taxon>
    </lineage>
</organism>